<name>A0ABT5NVJ5_9PSED</name>
<sequence>MLVIGREVGEVIAIDHEIKVKVLQVDGNTVRFGISAPRNIKVHRAEIYRRILAHMGKEDA</sequence>
<reference evidence="6 7" key="1">
    <citation type="submission" date="2022-05" db="EMBL/GenBank/DDBJ databases">
        <title>Novel Pseudomonas spp. Isolated from a Rainbow Trout Aquaculture Facility.</title>
        <authorList>
            <person name="Testerman T."/>
            <person name="Graf J."/>
        </authorList>
    </citation>
    <scope>NUCLEOTIDE SEQUENCE [LARGE SCALE GENOMIC DNA]</scope>
    <source>
        <strain evidence="6 7">ID681</strain>
    </source>
</reference>
<evidence type="ECO:0000256" key="3">
    <source>
        <dbReference type="ARBA" id="ARBA00022884"/>
    </source>
</evidence>
<dbReference type="SUPFAM" id="SSF117130">
    <property type="entry name" value="CsrA-like"/>
    <property type="match status" value="1"/>
</dbReference>
<evidence type="ECO:0000256" key="2">
    <source>
        <dbReference type="ARBA" id="ARBA00022845"/>
    </source>
</evidence>
<evidence type="ECO:0000256" key="5">
    <source>
        <dbReference type="HAMAP-Rule" id="MF_00167"/>
    </source>
</evidence>
<gene>
    <name evidence="5 6" type="primary">csrA</name>
    <name evidence="6" type="ORF">M5G11_16495</name>
</gene>
<evidence type="ECO:0000256" key="4">
    <source>
        <dbReference type="ARBA" id="ARBA00023159"/>
    </source>
</evidence>
<keyword evidence="2 5" id="KW-0810">Translation regulation</keyword>
<dbReference type="EMBL" id="JAMDGY010000052">
    <property type="protein sequence ID" value="MDD0992133.1"/>
    <property type="molecule type" value="Genomic_DNA"/>
</dbReference>
<dbReference type="NCBIfam" id="TIGR00202">
    <property type="entry name" value="csrA"/>
    <property type="match status" value="1"/>
</dbReference>
<dbReference type="InterPro" id="IPR036107">
    <property type="entry name" value="CsrA_sf"/>
</dbReference>
<evidence type="ECO:0000313" key="6">
    <source>
        <dbReference type="EMBL" id="MDD0992133.1"/>
    </source>
</evidence>
<comment type="subunit">
    <text evidence="5">Homodimer; the beta-strands of each monomer intercalate to form a hydrophobic core, while the alpha-helices form wings that extend away from the core.</text>
</comment>
<accession>A0ABT5NVJ5</accession>
<comment type="subcellular location">
    <subcellularLocation>
        <location evidence="5">Cytoplasm</location>
    </subcellularLocation>
</comment>
<protein>
    <recommendedName>
        <fullName evidence="5">Translational regulator CsrA</fullName>
    </recommendedName>
    <alternativeName>
        <fullName evidence="5">Carbon storage regulator</fullName>
    </alternativeName>
</protein>
<comment type="function">
    <text evidence="5">A key translational regulator that binds mRNA to regulate translation initiation and/or mRNA stability. Mediates global changes in gene expression, shifting from rapid growth to stress survival by linking envelope stress, the stringent response and the catabolite repression systems. Usually binds in the 5'-UTR; binding at or near the Shine-Dalgarno sequence prevents ribosome-binding, repressing translation, binding elsewhere in the 5'-UTR can activate translation and/or stabilize the mRNA. Its function is antagonized by small RNA(s).</text>
</comment>
<comment type="similarity">
    <text evidence="5">Belongs to the CsrA/RsmA family.</text>
</comment>
<dbReference type="NCBIfam" id="NF002469">
    <property type="entry name" value="PRK01712.1"/>
    <property type="match status" value="1"/>
</dbReference>
<proteinExistence type="inferred from homology"/>
<keyword evidence="4 5" id="KW-0010">Activator</keyword>
<dbReference type="Pfam" id="PF02599">
    <property type="entry name" value="CsrA"/>
    <property type="match status" value="1"/>
</dbReference>
<evidence type="ECO:0000256" key="1">
    <source>
        <dbReference type="ARBA" id="ARBA00022490"/>
    </source>
</evidence>
<dbReference type="Gene3D" id="2.60.40.4380">
    <property type="entry name" value="Translational regulator CsrA"/>
    <property type="match status" value="1"/>
</dbReference>
<keyword evidence="1 5" id="KW-0963">Cytoplasm</keyword>
<keyword evidence="7" id="KW-1185">Reference proteome</keyword>
<dbReference type="PANTHER" id="PTHR34984:SF1">
    <property type="entry name" value="CARBON STORAGE REGULATOR"/>
    <property type="match status" value="1"/>
</dbReference>
<evidence type="ECO:0000313" key="7">
    <source>
        <dbReference type="Proteomes" id="UP001148203"/>
    </source>
</evidence>
<keyword evidence="5" id="KW-0678">Repressor</keyword>
<dbReference type="Proteomes" id="UP001148203">
    <property type="component" value="Unassembled WGS sequence"/>
</dbReference>
<dbReference type="HAMAP" id="MF_00167">
    <property type="entry name" value="CsrA"/>
    <property type="match status" value="1"/>
</dbReference>
<keyword evidence="3 5" id="KW-0694">RNA-binding</keyword>
<dbReference type="InterPro" id="IPR003751">
    <property type="entry name" value="CsrA"/>
</dbReference>
<dbReference type="RefSeq" id="WP_273912027.1">
    <property type="nucleotide sequence ID" value="NZ_JAMDGX010000048.1"/>
</dbReference>
<organism evidence="6 7">
    <name type="scientific">Pseudomonas fontis</name>
    <dbReference type="NCBI Taxonomy" id="2942633"/>
    <lineage>
        <taxon>Bacteria</taxon>
        <taxon>Pseudomonadati</taxon>
        <taxon>Pseudomonadota</taxon>
        <taxon>Gammaproteobacteria</taxon>
        <taxon>Pseudomonadales</taxon>
        <taxon>Pseudomonadaceae</taxon>
        <taxon>Pseudomonas</taxon>
    </lineage>
</organism>
<comment type="caution">
    <text evidence="6">The sequence shown here is derived from an EMBL/GenBank/DDBJ whole genome shotgun (WGS) entry which is preliminary data.</text>
</comment>
<dbReference type="PANTHER" id="PTHR34984">
    <property type="entry name" value="CARBON STORAGE REGULATOR"/>
    <property type="match status" value="1"/>
</dbReference>